<protein>
    <recommendedName>
        <fullName evidence="3">DUF4825 domain-containing protein</fullName>
    </recommendedName>
</protein>
<evidence type="ECO:0000313" key="1">
    <source>
        <dbReference type="EMBL" id="MBL4935077.1"/>
    </source>
</evidence>
<evidence type="ECO:0000313" key="2">
    <source>
        <dbReference type="Proteomes" id="UP000632377"/>
    </source>
</evidence>
<comment type="caution">
    <text evidence="1">The sequence shown here is derived from an EMBL/GenBank/DDBJ whole genome shotgun (WGS) entry which is preliminary data.</text>
</comment>
<reference evidence="1 2" key="1">
    <citation type="submission" date="2021-01" db="EMBL/GenBank/DDBJ databases">
        <title>Genome public.</title>
        <authorList>
            <person name="Liu C."/>
            <person name="Sun Q."/>
        </authorList>
    </citation>
    <scope>NUCLEOTIDE SEQUENCE [LARGE SCALE GENOMIC DNA]</scope>
    <source>
        <strain evidence="1 2">YIM B02515</strain>
    </source>
</reference>
<dbReference type="EMBL" id="JAESWC010000002">
    <property type="protein sequence ID" value="MBL4935077.1"/>
    <property type="molecule type" value="Genomic_DNA"/>
</dbReference>
<dbReference type="Proteomes" id="UP000632377">
    <property type="component" value="Unassembled WGS sequence"/>
</dbReference>
<evidence type="ECO:0008006" key="3">
    <source>
        <dbReference type="Google" id="ProtNLM"/>
    </source>
</evidence>
<sequence length="164" mass="19019">MCLCLFFITLSFVGCNSANTENQLPELKPKDFNFIFNYGVNAKNQLDTTKGQFTKDMVLEPSITTNLKLSDDEMNTIYLEMKKINILNYSDKFNPKSNTIQTPFSTYSIKIIVDGKEKSIYWKDENVSQSKEATQLRNLFKKIQEIIVNKEEFKKLPEPKSAYQ</sequence>
<name>A0ABS1T8G7_9CLOT</name>
<keyword evidence="2" id="KW-1185">Reference proteome</keyword>
<accession>A0ABS1T8G7</accession>
<proteinExistence type="predicted"/>
<gene>
    <name evidence="1" type="ORF">JK636_04815</name>
</gene>
<organism evidence="1 2">
    <name type="scientific">Clostridium rhizosphaerae</name>
    <dbReference type="NCBI Taxonomy" id="2803861"/>
    <lineage>
        <taxon>Bacteria</taxon>
        <taxon>Bacillati</taxon>
        <taxon>Bacillota</taxon>
        <taxon>Clostridia</taxon>
        <taxon>Eubacteriales</taxon>
        <taxon>Clostridiaceae</taxon>
        <taxon>Clostridium</taxon>
    </lineage>
</organism>